<accession>A0A1B2DNZ0</accession>
<proteinExistence type="predicted"/>
<dbReference type="Gene3D" id="1.10.1200.10">
    <property type="entry name" value="ACP-like"/>
    <property type="match status" value="1"/>
</dbReference>
<dbReference type="SUPFAM" id="SSF47336">
    <property type="entry name" value="ACP-like"/>
    <property type="match status" value="1"/>
</dbReference>
<dbReference type="InterPro" id="IPR036736">
    <property type="entry name" value="ACP-like_sf"/>
</dbReference>
<reference evidence="2" key="1">
    <citation type="submission" date="2016-08" db="EMBL/GenBank/DDBJ databases">
        <title>Complete Genome Seqeunce of Paenibacillus sp. BIHB 4019 from tea rhizoplane.</title>
        <authorList>
            <person name="Thakur R."/>
            <person name="Swarnkar M.K."/>
            <person name="Gulati A."/>
        </authorList>
    </citation>
    <scope>NUCLEOTIDE SEQUENCE [LARGE SCALE GENOMIC DNA]</scope>
    <source>
        <strain evidence="2">BIHB4019</strain>
    </source>
</reference>
<dbReference type="AlphaFoldDB" id="A0A1B2DNZ0"/>
<feature type="domain" description="Carrier" evidence="1">
    <location>
        <begin position="1"/>
        <end position="77"/>
    </location>
</feature>
<dbReference type="EMBL" id="CP016808">
    <property type="protein sequence ID" value="ANY69428.1"/>
    <property type="molecule type" value="Genomic_DNA"/>
</dbReference>
<evidence type="ECO:0000259" key="1">
    <source>
        <dbReference type="PROSITE" id="PS50075"/>
    </source>
</evidence>
<evidence type="ECO:0000313" key="2">
    <source>
        <dbReference type="EMBL" id="ANY69428.1"/>
    </source>
</evidence>
<dbReference type="RefSeq" id="WP_099520462.1">
    <property type="nucleotide sequence ID" value="NZ_CP016808.1"/>
</dbReference>
<dbReference type="InterPro" id="IPR009081">
    <property type="entry name" value="PP-bd_ACP"/>
</dbReference>
<gene>
    <name evidence="2" type="ORF">BBD42_25295</name>
</gene>
<protein>
    <submittedName>
        <fullName evidence="2">D-alanyl carrier protein</fullName>
    </submittedName>
</protein>
<organism evidence="2">
    <name type="scientific">Paenibacillus sp. BIHB 4019</name>
    <dbReference type="NCBI Taxonomy" id="1870819"/>
    <lineage>
        <taxon>Bacteria</taxon>
        <taxon>Bacillati</taxon>
        <taxon>Bacillota</taxon>
        <taxon>Bacilli</taxon>
        <taxon>Bacillales</taxon>
        <taxon>Paenibacillaceae</taxon>
        <taxon>Paenibacillus</taxon>
    </lineage>
</organism>
<name>A0A1B2DNZ0_9BACL</name>
<sequence length="89" mass="10282">MEEMKVKIKKFLSRFFRKHELGDDEDIFALGFVNSLFAMQLVMFLEKEFALTIDSRDMDLDNFRSINRMVSLIQEKAAVDQPSSQVSGG</sequence>
<dbReference type="PROSITE" id="PS50075">
    <property type="entry name" value="CARRIER"/>
    <property type="match status" value="1"/>
</dbReference>
<dbReference type="Pfam" id="PF00550">
    <property type="entry name" value="PP-binding"/>
    <property type="match status" value="1"/>
</dbReference>